<evidence type="ECO:0000313" key="2">
    <source>
        <dbReference type="EMBL" id="ESQ92325.1"/>
    </source>
</evidence>
<feature type="transmembrane region" description="Helical" evidence="1">
    <location>
        <begin position="67"/>
        <end position="86"/>
    </location>
</feature>
<dbReference type="Pfam" id="PF18943">
    <property type="entry name" value="DUF5690"/>
    <property type="match status" value="1"/>
</dbReference>
<feature type="transmembrane region" description="Helical" evidence="1">
    <location>
        <begin position="98"/>
        <end position="118"/>
    </location>
</feature>
<reference evidence="2 3" key="1">
    <citation type="journal article" date="2014" name="Nature">
        <title>Sequential evolution of bacterial morphology by co-option of a developmental regulator.</title>
        <authorList>
            <person name="Jiang C."/>
            <person name="Brown P.J."/>
            <person name="Ducret A."/>
            <person name="Brun Y.V."/>
        </authorList>
    </citation>
    <scope>NUCLEOTIDE SEQUENCE [LARGE SCALE GENOMIC DNA]</scope>
    <source>
        <strain evidence="2 3">DSM 16100</strain>
    </source>
</reference>
<dbReference type="InterPro" id="IPR043745">
    <property type="entry name" value="DUF5690"/>
</dbReference>
<feature type="transmembrane region" description="Helical" evidence="1">
    <location>
        <begin position="185"/>
        <end position="206"/>
    </location>
</feature>
<feature type="transmembrane region" description="Helical" evidence="1">
    <location>
        <begin position="332"/>
        <end position="350"/>
    </location>
</feature>
<evidence type="ECO:0000313" key="3">
    <source>
        <dbReference type="Proteomes" id="UP000017837"/>
    </source>
</evidence>
<dbReference type="RefSeq" id="WP_018082050.1">
    <property type="nucleotide sequence ID" value="NZ_AQWM01000010.1"/>
</dbReference>
<feature type="transmembrane region" description="Helical" evidence="1">
    <location>
        <begin position="307"/>
        <end position="326"/>
    </location>
</feature>
<keyword evidence="3" id="KW-1185">Reference proteome</keyword>
<comment type="caution">
    <text evidence="2">The sequence shown here is derived from an EMBL/GenBank/DDBJ whole genome shotgun (WGS) entry which is preliminary data.</text>
</comment>
<proteinExistence type="predicted"/>
<dbReference type="AlphaFoldDB" id="V4Q387"/>
<feature type="transmembrane region" description="Helical" evidence="1">
    <location>
        <begin position="124"/>
        <end position="145"/>
    </location>
</feature>
<dbReference type="PATRIC" id="fig|1121022.4.peg.1851"/>
<feature type="transmembrane region" description="Helical" evidence="1">
    <location>
        <begin position="233"/>
        <end position="255"/>
    </location>
</feature>
<feature type="transmembrane region" description="Helical" evidence="1">
    <location>
        <begin position="27"/>
        <end position="47"/>
    </location>
</feature>
<dbReference type="Proteomes" id="UP000017837">
    <property type="component" value="Unassembled WGS sequence"/>
</dbReference>
<feature type="transmembrane region" description="Helical" evidence="1">
    <location>
        <begin position="275"/>
        <end position="300"/>
    </location>
</feature>
<feature type="transmembrane region" description="Helical" evidence="1">
    <location>
        <begin position="152"/>
        <end position="173"/>
    </location>
</feature>
<evidence type="ECO:0000256" key="1">
    <source>
        <dbReference type="SAM" id="Phobius"/>
    </source>
</evidence>
<dbReference type="EMBL" id="AWGB01000014">
    <property type="protein sequence ID" value="ESQ92325.1"/>
    <property type="molecule type" value="Genomic_DNA"/>
</dbReference>
<feature type="transmembrane region" description="Helical" evidence="1">
    <location>
        <begin position="362"/>
        <end position="385"/>
    </location>
</feature>
<keyword evidence="1" id="KW-0472">Membrane</keyword>
<keyword evidence="1" id="KW-1133">Transmembrane helix</keyword>
<organism evidence="2 3">
    <name type="scientific">Asticcacaulis benevestitus DSM 16100 = ATCC BAA-896</name>
    <dbReference type="NCBI Taxonomy" id="1121022"/>
    <lineage>
        <taxon>Bacteria</taxon>
        <taxon>Pseudomonadati</taxon>
        <taxon>Pseudomonadota</taxon>
        <taxon>Alphaproteobacteria</taxon>
        <taxon>Caulobacterales</taxon>
        <taxon>Caulobacteraceae</taxon>
        <taxon>Asticcacaulis</taxon>
    </lineage>
</organism>
<feature type="transmembrane region" description="Helical" evidence="1">
    <location>
        <begin position="405"/>
        <end position="428"/>
    </location>
</feature>
<sequence>MSSIDAPLTTSGKLSGFQGWLAKAPPAVFALYGGLMAFGAYFAMYAYRKPFAVASFADVAGFVVDYKIALVISQVFGYALSKVIGVKVISELPGRYRAIAILMLIGFAELMLVAFAAVPAPYNIAALFFNGLSLGLIWGLVFGFLEGRRVSEILGSILCASFIVSSGVVKSVGKWVMLQGIAGEFWMPAVTGLIFAPLLLICVLGLSQLPPPSPEDEAARIVRAPMNKAARKAAFSAFAPGLIALVVIYVGLTALRDFRDNFAAEIWTDLGFKDSASIFTVSELPIGIVVLCAMALLTVFRNNRMAFLANLVMIGIGLVLAGASTLAYQAHLLGPVTWMVLLGGGLYLAYTPFNGLLFDRFFAASGMVGTAGFLIYVADASGYLGSTALLLFKNFSGLTLPWTQFLMGAAYGTAGLGLILLVWSSVYFSRRLKA</sequence>
<dbReference type="eggNOG" id="ENOG502Z7UP">
    <property type="taxonomic scope" value="Bacteria"/>
</dbReference>
<keyword evidence="1" id="KW-0812">Transmembrane</keyword>
<name>V4Q387_9CAUL</name>
<gene>
    <name evidence="2" type="ORF">ABENE_09185</name>
</gene>
<evidence type="ECO:0008006" key="4">
    <source>
        <dbReference type="Google" id="ProtNLM"/>
    </source>
</evidence>
<accession>V4Q387</accession>
<dbReference type="STRING" id="1121022.GCA_000376105_02383"/>
<protein>
    <recommendedName>
        <fullName evidence="4">MFS transporter</fullName>
    </recommendedName>
</protein>